<protein>
    <submittedName>
        <fullName evidence="1">Uncharacterized protein</fullName>
    </submittedName>
</protein>
<evidence type="ECO:0000313" key="1">
    <source>
        <dbReference type="EMBL" id="KAK8196672.1"/>
    </source>
</evidence>
<name>A0ACC3S6X4_9PEZI</name>
<organism evidence="1 2">
    <name type="scientific">Zalaria obscura</name>
    <dbReference type="NCBI Taxonomy" id="2024903"/>
    <lineage>
        <taxon>Eukaryota</taxon>
        <taxon>Fungi</taxon>
        <taxon>Dikarya</taxon>
        <taxon>Ascomycota</taxon>
        <taxon>Pezizomycotina</taxon>
        <taxon>Dothideomycetes</taxon>
        <taxon>Dothideomycetidae</taxon>
        <taxon>Dothideales</taxon>
        <taxon>Zalariaceae</taxon>
        <taxon>Zalaria</taxon>
    </lineage>
</organism>
<gene>
    <name evidence="1" type="ORF">M8818_006839</name>
</gene>
<keyword evidence="2" id="KW-1185">Reference proteome</keyword>
<reference evidence="1" key="1">
    <citation type="submission" date="2024-02" db="EMBL/GenBank/DDBJ databases">
        <title>Metagenome Assembled Genome of Zalaria obscura JY119.</title>
        <authorList>
            <person name="Vighnesh L."/>
            <person name="Jagadeeshwari U."/>
            <person name="Venkata Ramana C."/>
            <person name="Sasikala C."/>
        </authorList>
    </citation>
    <scope>NUCLEOTIDE SEQUENCE</scope>
    <source>
        <strain evidence="1">JY119</strain>
    </source>
</reference>
<sequence length="209" mass="23849">MEDTVAPVFLLRLPPELRQQIYSYLIDPEVVSHPLPGVGITSVSHRPPPSYLLYINAQLTADVLDYYYTISTWKMIFSHAFNFFRIDPDLSKLAEAQCLRKIQNVEIVFFCDILLVKEYPSFGVDKFTAEIKRRATRACEILATAPDLRQVRVGWIDTTNTGAWKEKSSAIEPLRMLKDKVTFTIGEVIGPEGEDERFFVGAMKEVLMP</sequence>
<dbReference type="Proteomes" id="UP001320706">
    <property type="component" value="Unassembled WGS sequence"/>
</dbReference>
<proteinExistence type="predicted"/>
<comment type="caution">
    <text evidence="1">The sequence shown here is derived from an EMBL/GenBank/DDBJ whole genome shotgun (WGS) entry which is preliminary data.</text>
</comment>
<accession>A0ACC3S6X4</accession>
<evidence type="ECO:0000313" key="2">
    <source>
        <dbReference type="Proteomes" id="UP001320706"/>
    </source>
</evidence>
<dbReference type="EMBL" id="JAMKPW020000041">
    <property type="protein sequence ID" value="KAK8196672.1"/>
    <property type="molecule type" value="Genomic_DNA"/>
</dbReference>